<dbReference type="OrthoDB" id="10042665at2759"/>
<sequence length="733" mass="83826">MGKTSADASSKKNVEIGANPSIKTLYEGPGSREDAYNWVDYPPKTVTKSLARAHDRVAIKVYKVKDPDKPVLSGRFSLRYYMLEIQNPLLVACLAEVLKKQEMHIEPSEPVTFKDPFVKLYFAYDDLAAKHRELLQNEPNNSLEPFLHLLLRLLDDVFADTRAKLKALRADRLVSFRLAWAYFPRGTTVITWGNNCELLCKVKETRYTRMGNCAVFLIEGEVLQFEGRGFHWEPHTIIIESFKGNLPITELDAYPLEFHEAVEDVRARLTARGRKSLEYLGLTHAFYQGLALHVRGNVTERHIVDGRVLIDVMGYKKHHLAQGSREGSHPVTKKKRLIVYDEEDAENINDEEEEQQQQQPDSTVYDAPENNRWMNNANTQETETQKPPTSAAIKRLNPAAQQRIKERMLELEVKEPHLMYISPLIQGYALKNKLWMQFYIEDIKPMVWNDEAYDHLVYDEQQKDLVLSFVESHRSMESSLQQQAKAMDDVIAGKGQGLVILLSGPPGTGKTLMAEAVADRTRRPLFYLQAEDLGVSPDVLASNLKNVFQMATDWDAVILLDEADVFMAERHPQDIQRNELVSIFLREIEYFRGIIFLTTNLYSTIDSAFRSRVSLHLLFNSLTPEARALIWRKFLDRLPPSKGKKPAVEPEEEAIAGKGHAEDDKLTDEDIRELALWQLNGREIKTAVKMTKTWCDYKGYPMTLTRLENGIRVTSPHASKSSREGGDTSLYEE</sequence>
<dbReference type="GO" id="GO:0016887">
    <property type="term" value="F:ATP hydrolysis activity"/>
    <property type="evidence" value="ECO:0007669"/>
    <property type="project" value="InterPro"/>
</dbReference>
<dbReference type="Gene3D" id="3.40.50.300">
    <property type="entry name" value="P-loop containing nucleotide triphosphate hydrolases"/>
    <property type="match status" value="1"/>
</dbReference>
<dbReference type="HOGENOM" id="CLU_004471_6_3_1"/>
<dbReference type="SUPFAM" id="SSF52540">
    <property type="entry name" value="P-loop containing nucleoside triphosphate hydrolases"/>
    <property type="match status" value="1"/>
</dbReference>
<dbReference type="Proteomes" id="UP000008066">
    <property type="component" value="Unassembled WGS sequence"/>
</dbReference>
<dbReference type="InterPro" id="IPR003593">
    <property type="entry name" value="AAA+_ATPase"/>
</dbReference>
<name>G0RYS5_CHATD</name>
<protein>
    <recommendedName>
        <fullName evidence="2">AAA+ ATPase domain-containing protein</fullName>
    </recommendedName>
</protein>
<dbReference type="PANTHER" id="PTHR46411">
    <property type="entry name" value="FAMILY ATPASE, PUTATIVE-RELATED"/>
    <property type="match status" value="1"/>
</dbReference>
<dbReference type="GeneID" id="18254811"/>
<evidence type="ECO:0000313" key="4">
    <source>
        <dbReference type="Proteomes" id="UP000008066"/>
    </source>
</evidence>
<keyword evidence="4" id="KW-1185">Reference proteome</keyword>
<feature type="region of interest" description="Disordered" evidence="1">
    <location>
        <begin position="347"/>
        <end position="372"/>
    </location>
</feature>
<evidence type="ECO:0000259" key="2">
    <source>
        <dbReference type="SMART" id="SM00382"/>
    </source>
</evidence>
<dbReference type="eggNOG" id="KOG0742">
    <property type="taxonomic scope" value="Eukaryota"/>
</dbReference>
<dbReference type="CDD" id="cd19481">
    <property type="entry name" value="RecA-like_protease"/>
    <property type="match status" value="1"/>
</dbReference>
<dbReference type="EMBL" id="GL988032">
    <property type="protein sequence ID" value="EGS24061.1"/>
    <property type="molecule type" value="Genomic_DNA"/>
</dbReference>
<dbReference type="AlphaFoldDB" id="G0RYS5"/>
<evidence type="ECO:0000256" key="1">
    <source>
        <dbReference type="SAM" id="MobiDB-lite"/>
    </source>
</evidence>
<reference evidence="3 4" key="1">
    <citation type="journal article" date="2011" name="Cell">
        <title>Insight into structure and assembly of the nuclear pore complex by utilizing the genome of a eukaryotic thermophile.</title>
        <authorList>
            <person name="Amlacher S."/>
            <person name="Sarges P."/>
            <person name="Flemming D."/>
            <person name="van Noort V."/>
            <person name="Kunze R."/>
            <person name="Devos D.P."/>
            <person name="Arumugam M."/>
            <person name="Bork P."/>
            <person name="Hurt E."/>
        </authorList>
    </citation>
    <scope>NUCLEOTIDE SEQUENCE [LARGE SCALE GENOMIC DNA]</scope>
    <source>
        <strain evidence="4">DSM 1495 / CBS 144.50 / IMI 039719</strain>
    </source>
</reference>
<dbReference type="GO" id="GO:0005524">
    <property type="term" value="F:ATP binding"/>
    <property type="evidence" value="ECO:0007669"/>
    <property type="project" value="InterPro"/>
</dbReference>
<gene>
    <name evidence="3" type="ORF">CTHT_0007730</name>
</gene>
<dbReference type="OMA" id="VDYPPKQ"/>
<feature type="domain" description="AAA+ ATPase" evidence="2">
    <location>
        <begin position="496"/>
        <end position="623"/>
    </location>
</feature>
<dbReference type="InterPro" id="IPR003959">
    <property type="entry name" value="ATPase_AAA_core"/>
</dbReference>
<feature type="region of interest" description="Disordered" evidence="1">
    <location>
        <begin position="714"/>
        <end position="733"/>
    </location>
</feature>
<evidence type="ECO:0000313" key="3">
    <source>
        <dbReference type="EMBL" id="EGS24061.1"/>
    </source>
</evidence>
<accession>G0RYS5</accession>
<proteinExistence type="predicted"/>
<dbReference type="STRING" id="759272.G0RYS5"/>
<dbReference type="Pfam" id="PF00004">
    <property type="entry name" value="AAA"/>
    <property type="match status" value="1"/>
</dbReference>
<dbReference type="KEGG" id="cthr:CTHT_0007730"/>
<organism evidence="4">
    <name type="scientific">Chaetomium thermophilum (strain DSM 1495 / CBS 144.50 / IMI 039719)</name>
    <name type="common">Thermochaetoides thermophila</name>
    <dbReference type="NCBI Taxonomy" id="759272"/>
    <lineage>
        <taxon>Eukaryota</taxon>
        <taxon>Fungi</taxon>
        <taxon>Dikarya</taxon>
        <taxon>Ascomycota</taxon>
        <taxon>Pezizomycotina</taxon>
        <taxon>Sordariomycetes</taxon>
        <taxon>Sordariomycetidae</taxon>
        <taxon>Sordariales</taxon>
        <taxon>Chaetomiaceae</taxon>
        <taxon>Thermochaetoides</taxon>
    </lineage>
</organism>
<dbReference type="RefSeq" id="XP_006691303.1">
    <property type="nucleotide sequence ID" value="XM_006691240.1"/>
</dbReference>
<dbReference type="Pfam" id="PF22942">
    <property type="entry name" value="DUF7025"/>
    <property type="match status" value="1"/>
</dbReference>
<dbReference type="SMART" id="SM00382">
    <property type="entry name" value="AAA"/>
    <property type="match status" value="1"/>
</dbReference>
<dbReference type="PANTHER" id="PTHR46411:SF3">
    <property type="entry name" value="AAA+ ATPASE DOMAIN-CONTAINING PROTEIN"/>
    <property type="match status" value="1"/>
</dbReference>
<dbReference type="InterPro" id="IPR054289">
    <property type="entry name" value="DUF7025"/>
</dbReference>
<dbReference type="InterPro" id="IPR027417">
    <property type="entry name" value="P-loop_NTPase"/>
</dbReference>